<dbReference type="PANTHER" id="PTHR34698:SF2">
    <property type="entry name" value="5-OXOPROLINASE SUBUNIT B"/>
    <property type="match status" value="1"/>
</dbReference>
<name>A0ABV6GGC2_9BACI</name>
<keyword evidence="3" id="KW-0067">ATP-binding</keyword>
<evidence type="ECO:0000256" key="2">
    <source>
        <dbReference type="ARBA" id="ARBA00022801"/>
    </source>
</evidence>
<dbReference type="EC" id="3.5.2.9" evidence="5"/>
<dbReference type="SUPFAM" id="SSF50891">
    <property type="entry name" value="Cyclophilin-like"/>
    <property type="match status" value="1"/>
</dbReference>
<keyword evidence="1" id="KW-0547">Nucleotide-binding</keyword>
<evidence type="ECO:0000313" key="5">
    <source>
        <dbReference type="EMBL" id="MFC0272730.1"/>
    </source>
</evidence>
<comment type="caution">
    <text evidence="5">The sequence shown here is derived from an EMBL/GenBank/DDBJ whole genome shotgun (WGS) entry which is preliminary data.</text>
</comment>
<dbReference type="Gene3D" id="3.30.1360.40">
    <property type="match status" value="1"/>
</dbReference>
<dbReference type="EMBL" id="JBHLVO010000012">
    <property type="protein sequence ID" value="MFC0272730.1"/>
    <property type="molecule type" value="Genomic_DNA"/>
</dbReference>
<dbReference type="InterPro" id="IPR010016">
    <property type="entry name" value="PxpB"/>
</dbReference>
<evidence type="ECO:0000313" key="6">
    <source>
        <dbReference type="Proteomes" id="UP001589854"/>
    </source>
</evidence>
<dbReference type="GO" id="GO:0017168">
    <property type="term" value="F:5-oxoprolinase (ATP-hydrolyzing) activity"/>
    <property type="evidence" value="ECO:0007669"/>
    <property type="project" value="UniProtKB-EC"/>
</dbReference>
<gene>
    <name evidence="5" type="primary">pxpB</name>
    <name evidence="5" type="ORF">ACFFIX_14940</name>
</gene>
<protein>
    <submittedName>
        <fullName evidence="5">5-oxoprolinase subunit PxpB</fullName>
        <ecNumber evidence="5">3.5.2.9</ecNumber>
    </submittedName>
</protein>
<feature type="domain" description="Carboxyltransferase" evidence="4">
    <location>
        <begin position="3"/>
        <end position="210"/>
    </location>
</feature>
<dbReference type="PANTHER" id="PTHR34698">
    <property type="entry name" value="5-OXOPROLINASE SUBUNIT B"/>
    <property type="match status" value="1"/>
</dbReference>
<dbReference type="SUPFAM" id="SSF160467">
    <property type="entry name" value="PH0987 N-terminal domain-like"/>
    <property type="match status" value="1"/>
</dbReference>
<proteinExistence type="predicted"/>
<keyword evidence="6" id="KW-1185">Reference proteome</keyword>
<dbReference type="RefSeq" id="WP_378935342.1">
    <property type="nucleotide sequence ID" value="NZ_JBHLVO010000012.1"/>
</dbReference>
<evidence type="ECO:0000256" key="3">
    <source>
        <dbReference type="ARBA" id="ARBA00022840"/>
    </source>
</evidence>
<accession>A0ABV6GGC2</accession>
<dbReference type="Pfam" id="PF02682">
    <property type="entry name" value="CT_C_D"/>
    <property type="match status" value="1"/>
</dbReference>
<reference evidence="5 6" key="1">
    <citation type="submission" date="2024-09" db="EMBL/GenBank/DDBJ databases">
        <authorList>
            <person name="Sun Q."/>
            <person name="Mori K."/>
        </authorList>
    </citation>
    <scope>NUCLEOTIDE SEQUENCE [LARGE SCALE GENOMIC DNA]</scope>
    <source>
        <strain evidence="5 6">CCM 7228</strain>
    </source>
</reference>
<sequence length="231" mass="25971">MDYIIQPLGDHAVIIRIGNEINESIHKKIRTIHTHLEQASIDWIIECVPSFTTVTVYYDLLKTATHLQIPYKFVTEQLHLLLADIKDANATETRLVELPVCYGGEFGPDLEIVAKHNSLTIEKVIDLHSERDYLVYMIGFAPGFPYIGGLNEKIATPRKDSPRLQIPVGSVAIGGKQTGVYPIQSPGGWQIIGRTPVTLFQPRNENPSLLRAGDQIRFKPISLQEYVTWEA</sequence>
<organism evidence="5 6">
    <name type="scientific">Metabacillus herbersteinensis</name>
    <dbReference type="NCBI Taxonomy" id="283816"/>
    <lineage>
        <taxon>Bacteria</taxon>
        <taxon>Bacillati</taxon>
        <taxon>Bacillota</taxon>
        <taxon>Bacilli</taxon>
        <taxon>Bacillales</taxon>
        <taxon>Bacillaceae</taxon>
        <taxon>Metabacillus</taxon>
    </lineage>
</organism>
<dbReference type="Gene3D" id="2.40.100.10">
    <property type="entry name" value="Cyclophilin-like"/>
    <property type="match status" value="1"/>
</dbReference>
<evidence type="ECO:0000259" key="4">
    <source>
        <dbReference type="SMART" id="SM00796"/>
    </source>
</evidence>
<dbReference type="SMART" id="SM00796">
    <property type="entry name" value="AHS1"/>
    <property type="match status" value="1"/>
</dbReference>
<evidence type="ECO:0000256" key="1">
    <source>
        <dbReference type="ARBA" id="ARBA00022741"/>
    </source>
</evidence>
<dbReference type="NCBIfam" id="TIGR00370">
    <property type="entry name" value="5-oxoprolinase subunit PxpB"/>
    <property type="match status" value="1"/>
</dbReference>
<dbReference type="Proteomes" id="UP001589854">
    <property type="component" value="Unassembled WGS sequence"/>
</dbReference>
<dbReference type="InterPro" id="IPR003833">
    <property type="entry name" value="CT_C_D"/>
</dbReference>
<keyword evidence="2 5" id="KW-0378">Hydrolase</keyword>
<dbReference type="InterPro" id="IPR029000">
    <property type="entry name" value="Cyclophilin-like_dom_sf"/>
</dbReference>